<feature type="binding site" evidence="3">
    <location>
        <position position="130"/>
    </location>
    <ligand>
        <name>a divalent metal cation</name>
        <dbReference type="ChEBI" id="CHEBI:60240"/>
        <label>2</label>
    </ligand>
</feature>
<dbReference type="InterPro" id="IPR001130">
    <property type="entry name" value="TatD-like"/>
</dbReference>
<dbReference type="RefSeq" id="WP_057825287.1">
    <property type="nucleotide sequence ID" value="NZ_AZFX01000080.1"/>
</dbReference>
<feature type="binding site" evidence="3">
    <location>
        <position position="10"/>
    </location>
    <ligand>
        <name>a divalent metal cation</name>
        <dbReference type="ChEBI" id="CHEBI:60240"/>
        <label>1</label>
    </ligand>
</feature>
<organism evidence="4 5">
    <name type="scientific">Lapidilactobacillus concavus DSM 17758</name>
    <dbReference type="NCBI Taxonomy" id="1423735"/>
    <lineage>
        <taxon>Bacteria</taxon>
        <taxon>Bacillati</taxon>
        <taxon>Bacillota</taxon>
        <taxon>Bacilli</taxon>
        <taxon>Lactobacillales</taxon>
        <taxon>Lactobacillaceae</taxon>
        <taxon>Lapidilactobacillus</taxon>
    </lineage>
</organism>
<proteinExistence type="predicted"/>
<keyword evidence="2" id="KW-0378">Hydrolase</keyword>
<dbReference type="Gene3D" id="3.20.20.140">
    <property type="entry name" value="Metal-dependent hydrolases"/>
    <property type="match status" value="1"/>
</dbReference>
<dbReference type="PROSITE" id="PS01137">
    <property type="entry name" value="TATD_1"/>
    <property type="match status" value="1"/>
</dbReference>
<dbReference type="PROSITE" id="PS01091">
    <property type="entry name" value="TATD_3"/>
    <property type="match status" value="1"/>
</dbReference>
<gene>
    <name evidence="4" type="ORF">FC15_GL000378</name>
</gene>
<dbReference type="CDD" id="cd01310">
    <property type="entry name" value="TatD_DNAse"/>
    <property type="match status" value="1"/>
</dbReference>
<dbReference type="OrthoDB" id="9810005at2"/>
<dbReference type="GO" id="GO:0016788">
    <property type="term" value="F:hydrolase activity, acting on ester bonds"/>
    <property type="evidence" value="ECO:0007669"/>
    <property type="project" value="InterPro"/>
</dbReference>
<keyword evidence="5" id="KW-1185">Reference proteome</keyword>
<sequence length="262" mass="29153">MVKIFDTHTHLNDEAFLGQEAEFVAHAAQLGVVKMAIVGSNTVLNRGAVKLAEQFDQLYAIVGWHPEDAKNFDAAAEAELKHQLQLPKVIAIGEIGLDYHWDTSPREVQREVFAKQLALAKALDLPVSIHSREALQETYDLLKAANLPAGRIIMHSFNAEPSWVKPFLDLGAYLSYSGVVTFKNADYLRESLRQTPLDKLLVETDAPYLTPMPYRGRQNEPGYSYYVATGIADTLGLPVATIAQQTYRNAHEVFNLSLEDEG</sequence>
<feature type="binding site" evidence="3">
    <location>
        <position position="94"/>
    </location>
    <ligand>
        <name>a divalent metal cation</name>
        <dbReference type="ChEBI" id="CHEBI:60240"/>
        <label>1</label>
    </ligand>
</feature>
<feature type="binding site" evidence="3">
    <location>
        <position position="8"/>
    </location>
    <ligand>
        <name>a divalent metal cation</name>
        <dbReference type="ChEBI" id="CHEBI:60240"/>
        <label>1</label>
    </ligand>
</feature>
<dbReference type="GO" id="GO:0004536">
    <property type="term" value="F:DNA nuclease activity"/>
    <property type="evidence" value="ECO:0007669"/>
    <property type="project" value="InterPro"/>
</dbReference>
<dbReference type="FunFam" id="3.20.20.140:FF:000005">
    <property type="entry name" value="TatD family hydrolase"/>
    <property type="match status" value="1"/>
</dbReference>
<dbReference type="STRING" id="1423735.FC15_GL000378"/>
<name>A0A0R1VSA8_9LACO</name>
<dbReference type="InterPro" id="IPR018228">
    <property type="entry name" value="DNase_TatD-rel_CS"/>
</dbReference>
<dbReference type="GO" id="GO:0005829">
    <property type="term" value="C:cytosol"/>
    <property type="evidence" value="ECO:0007669"/>
    <property type="project" value="TreeGrafter"/>
</dbReference>
<dbReference type="AlphaFoldDB" id="A0A0R1VSA8"/>
<dbReference type="SUPFAM" id="SSF51556">
    <property type="entry name" value="Metallo-dependent hydrolases"/>
    <property type="match status" value="1"/>
</dbReference>
<dbReference type="InterPro" id="IPR015991">
    <property type="entry name" value="TatD/YcfH-like"/>
</dbReference>
<dbReference type="GO" id="GO:0046872">
    <property type="term" value="F:metal ion binding"/>
    <property type="evidence" value="ECO:0007669"/>
    <property type="project" value="UniProtKB-KW"/>
</dbReference>
<dbReference type="InterPro" id="IPR032466">
    <property type="entry name" value="Metal_Hydrolase"/>
</dbReference>
<evidence type="ECO:0000313" key="5">
    <source>
        <dbReference type="Proteomes" id="UP000051315"/>
    </source>
</evidence>
<dbReference type="NCBIfam" id="TIGR00010">
    <property type="entry name" value="YchF/TatD family DNA exonuclease"/>
    <property type="match status" value="1"/>
</dbReference>
<dbReference type="Pfam" id="PF01026">
    <property type="entry name" value="TatD_DNase"/>
    <property type="match status" value="1"/>
</dbReference>
<comment type="caution">
    <text evidence="4">The sequence shown here is derived from an EMBL/GenBank/DDBJ whole genome shotgun (WGS) entry which is preliminary data.</text>
</comment>
<dbReference type="PIRSF" id="PIRSF005902">
    <property type="entry name" value="DNase_TatD"/>
    <property type="match status" value="1"/>
</dbReference>
<accession>A0A0R1VSA8</accession>
<evidence type="ECO:0000313" key="4">
    <source>
        <dbReference type="EMBL" id="KRM08640.1"/>
    </source>
</evidence>
<feature type="binding site" evidence="3">
    <location>
        <position position="205"/>
    </location>
    <ligand>
        <name>a divalent metal cation</name>
        <dbReference type="ChEBI" id="CHEBI:60240"/>
        <label>1</label>
    </ligand>
</feature>
<dbReference type="PANTHER" id="PTHR46124:SF2">
    <property type="entry name" value="D-AMINOACYL-TRNA DEACYLASE"/>
    <property type="match status" value="1"/>
</dbReference>
<keyword evidence="1 3" id="KW-0479">Metal-binding</keyword>
<evidence type="ECO:0000256" key="1">
    <source>
        <dbReference type="ARBA" id="ARBA00022723"/>
    </source>
</evidence>
<protein>
    <submittedName>
        <fullName evidence="4">Dnase</fullName>
    </submittedName>
</protein>
<evidence type="ECO:0000256" key="3">
    <source>
        <dbReference type="PIRSR" id="PIRSR005902-1"/>
    </source>
</evidence>
<reference evidence="4 5" key="1">
    <citation type="journal article" date="2015" name="Genome Announc.">
        <title>Expanding the biotechnology potential of lactobacilli through comparative genomics of 213 strains and associated genera.</title>
        <authorList>
            <person name="Sun Z."/>
            <person name="Harris H.M."/>
            <person name="McCann A."/>
            <person name="Guo C."/>
            <person name="Argimon S."/>
            <person name="Zhang W."/>
            <person name="Yang X."/>
            <person name="Jeffery I.B."/>
            <person name="Cooney J.C."/>
            <person name="Kagawa T.F."/>
            <person name="Liu W."/>
            <person name="Song Y."/>
            <person name="Salvetti E."/>
            <person name="Wrobel A."/>
            <person name="Rasinkangas P."/>
            <person name="Parkhill J."/>
            <person name="Rea M.C."/>
            <person name="O'Sullivan O."/>
            <person name="Ritari J."/>
            <person name="Douillard F.P."/>
            <person name="Paul Ross R."/>
            <person name="Yang R."/>
            <person name="Briner A.E."/>
            <person name="Felis G.E."/>
            <person name="de Vos W.M."/>
            <person name="Barrangou R."/>
            <person name="Klaenhammer T.R."/>
            <person name="Caufield P.W."/>
            <person name="Cui Y."/>
            <person name="Zhang H."/>
            <person name="O'Toole P.W."/>
        </authorList>
    </citation>
    <scope>NUCLEOTIDE SEQUENCE [LARGE SCALE GENOMIC DNA]</scope>
    <source>
        <strain evidence="4 5">DSM 17758</strain>
    </source>
</reference>
<evidence type="ECO:0000256" key="2">
    <source>
        <dbReference type="ARBA" id="ARBA00022801"/>
    </source>
</evidence>
<dbReference type="PANTHER" id="PTHR46124">
    <property type="entry name" value="D-AMINOACYL-TRNA DEACYLASE"/>
    <property type="match status" value="1"/>
</dbReference>
<dbReference type="PATRIC" id="fig|1423735.3.peg.391"/>
<dbReference type="EMBL" id="AZFX01000080">
    <property type="protein sequence ID" value="KRM08640.1"/>
    <property type="molecule type" value="Genomic_DNA"/>
</dbReference>
<feature type="binding site" evidence="3">
    <location>
        <position position="155"/>
    </location>
    <ligand>
        <name>a divalent metal cation</name>
        <dbReference type="ChEBI" id="CHEBI:60240"/>
        <label>2</label>
    </ligand>
</feature>
<dbReference type="Proteomes" id="UP000051315">
    <property type="component" value="Unassembled WGS sequence"/>
</dbReference>